<evidence type="ECO:0008006" key="4">
    <source>
        <dbReference type="Google" id="ProtNLM"/>
    </source>
</evidence>
<keyword evidence="1" id="KW-1133">Transmembrane helix</keyword>
<protein>
    <recommendedName>
        <fullName evidence="4">DUF2746 domain-containing protein</fullName>
    </recommendedName>
</protein>
<keyword evidence="3" id="KW-1185">Reference proteome</keyword>
<dbReference type="EMBL" id="AP026978">
    <property type="protein sequence ID" value="BDU03636.1"/>
    <property type="molecule type" value="Genomic_DNA"/>
</dbReference>
<accession>A0ABN6UGN1</accession>
<dbReference type="Proteomes" id="UP001317870">
    <property type="component" value="Chromosome"/>
</dbReference>
<evidence type="ECO:0000313" key="2">
    <source>
        <dbReference type="EMBL" id="BDU03636.1"/>
    </source>
</evidence>
<organism evidence="2 3">
    <name type="scientific">Nocardia sputorum</name>
    <dbReference type="NCBI Taxonomy" id="2984338"/>
    <lineage>
        <taxon>Bacteria</taxon>
        <taxon>Bacillati</taxon>
        <taxon>Actinomycetota</taxon>
        <taxon>Actinomycetes</taxon>
        <taxon>Mycobacteriales</taxon>
        <taxon>Nocardiaceae</taxon>
        <taxon>Nocardia</taxon>
    </lineage>
</organism>
<evidence type="ECO:0000313" key="3">
    <source>
        <dbReference type="Proteomes" id="UP001317870"/>
    </source>
</evidence>
<sequence length="216" mass="24159">MIVPVTQWLPLFGSLVVGIAVLVGVLVNNRANRAAVTAADERNRATLDAAQRNVELTNAAAERRELDKWRRESVLAAVSSVLAISSDVRQQLLHCDRWDAEELDELDAEVRQVITGSRDFISTLRVVAHRKIPNRCEDLMRTLTAALNISLQRRRIELDGEATAEEITEIQALWSRAIENTVEEERSVINVTRLELEIKISAEVHQATPQPALARS</sequence>
<reference evidence="2 3" key="1">
    <citation type="submission" date="2022-11" db="EMBL/GenBank/DDBJ databases">
        <title>Genome Sequencing of Nocardia sp. ON39_IFM12276 and assembly.</title>
        <authorList>
            <person name="Shimojima M."/>
            <person name="Toyokawa M."/>
            <person name="Uesaka K."/>
        </authorList>
    </citation>
    <scope>NUCLEOTIDE SEQUENCE [LARGE SCALE GENOMIC DNA]</scope>
    <source>
        <strain evidence="2 3">IFM 12276</strain>
    </source>
</reference>
<feature type="transmembrane region" description="Helical" evidence="1">
    <location>
        <begin position="6"/>
        <end position="27"/>
    </location>
</feature>
<gene>
    <name evidence="2" type="ORF">IFM12276_66640</name>
</gene>
<evidence type="ECO:0000256" key="1">
    <source>
        <dbReference type="SAM" id="Phobius"/>
    </source>
</evidence>
<keyword evidence="1" id="KW-0472">Membrane</keyword>
<name>A0ABN6UGN1_9NOCA</name>
<keyword evidence="1" id="KW-0812">Transmembrane</keyword>
<proteinExistence type="predicted"/>